<dbReference type="GO" id="GO:0007165">
    <property type="term" value="P:signal transduction"/>
    <property type="evidence" value="ECO:0007669"/>
    <property type="project" value="InterPro"/>
</dbReference>
<feature type="domain" description="TIR" evidence="1">
    <location>
        <begin position="224"/>
        <end position="342"/>
    </location>
</feature>
<evidence type="ECO:0000259" key="1">
    <source>
        <dbReference type="PROSITE" id="PS50104"/>
    </source>
</evidence>
<dbReference type="EMBL" id="CAJNOQ010016469">
    <property type="protein sequence ID" value="CAF1381579.1"/>
    <property type="molecule type" value="Genomic_DNA"/>
</dbReference>
<organism evidence="2 3">
    <name type="scientific">Didymodactylos carnosus</name>
    <dbReference type="NCBI Taxonomy" id="1234261"/>
    <lineage>
        <taxon>Eukaryota</taxon>
        <taxon>Metazoa</taxon>
        <taxon>Spiralia</taxon>
        <taxon>Gnathifera</taxon>
        <taxon>Rotifera</taxon>
        <taxon>Eurotatoria</taxon>
        <taxon>Bdelloidea</taxon>
        <taxon>Philodinida</taxon>
        <taxon>Philodinidae</taxon>
        <taxon>Didymodactylos</taxon>
    </lineage>
</organism>
<keyword evidence="3" id="KW-1185">Reference proteome</keyword>
<sequence length="621" mass="71681">MVPYFIEVEYPKFFVEWLSSKSLDQFSSNAWLSFVSILSNMCRHEAGVVALNEFNAITLLKEFKSTYSSSLFTHDDLLALYYIIYSALLKPHELKNETDLDIQMAIDFGSHPSVTWSTVEVTCVNQRSRFTMLKNEGLKKDCLLACLSGTFFSTCFQDSYDDKLKSNNDFIRIVVHAAQQPTTETKIDVEQRSSIRNSAQGILTNLDIDQEMLTYKTPSKENENEMSVMVSYAHRDADICQKLVQKLKERISSVWVDFEKLEANDCWEDIAHAITESNTILIIATENYCASKSCRREAIHADKRGKRIIPIYLSDYQPEEWLEIRIENATYVKFNKRPFEETVAKLIDLILINEKKNPKSGHGDISIQAKPVEQSKLPTLPIQAPHELKSAETKVTSPVQSESKAYIPDLPEILPKITTETHFNEKALLNWTQDDVKMWFHHERLNPHLCELFSFASGTALLTYAKLILRGDDARIQSEYEELAYRLKGELFHRDQYAVLMGSLDKLISRFEQKPISDWNSDDIQRWFREHNLPSYLYEMFGFSNGQALFMYARLVTTLNADNEYERLKKRLEIQYGKPFYLSEHAKLLTAMIELTNTFQKASQVEQSVINNSESLSCSVM</sequence>
<dbReference type="PROSITE" id="PS50104">
    <property type="entry name" value="TIR"/>
    <property type="match status" value="1"/>
</dbReference>
<dbReference type="Pfam" id="PF13676">
    <property type="entry name" value="TIR_2"/>
    <property type="match status" value="1"/>
</dbReference>
<evidence type="ECO:0000313" key="3">
    <source>
        <dbReference type="Proteomes" id="UP000663829"/>
    </source>
</evidence>
<dbReference type="Proteomes" id="UP000663829">
    <property type="component" value="Unassembled WGS sequence"/>
</dbReference>
<dbReference type="AlphaFoldDB" id="A0A815JS13"/>
<dbReference type="PANTHER" id="PTHR46270">
    <property type="entry name" value="ARMADILLO-TYPE FOLD-RELATED"/>
    <property type="match status" value="1"/>
</dbReference>
<comment type="caution">
    <text evidence="2">The sequence shown here is derived from an EMBL/GenBank/DDBJ whole genome shotgun (WGS) entry which is preliminary data.</text>
</comment>
<dbReference type="PANTHER" id="PTHR46270:SF2">
    <property type="entry name" value="TIR DOMAIN-CONTAINING PROTEIN"/>
    <property type="match status" value="1"/>
</dbReference>
<accession>A0A815JS13</accession>
<dbReference type="InterPro" id="IPR000157">
    <property type="entry name" value="TIR_dom"/>
</dbReference>
<dbReference type="SUPFAM" id="SSF52200">
    <property type="entry name" value="Toll/Interleukin receptor TIR domain"/>
    <property type="match status" value="1"/>
</dbReference>
<reference evidence="2" key="1">
    <citation type="submission" date="2021-02" db="EMBL/GenBank/DDBJ databases">
        <authorList>
            <person name="Nowell W R."/>
        </authorList>
    </citation>
    <scope>NUCLEOTIDE SEQUENCE</scope>
</reference>
<protein>
    <recommendedName>
        <fullName evidence="1">TIR domain-containing protein</fullName>
    </recommendedName>
</protein>
<dbReference type="Gene3D" id="3.40.50.10140">
    <property type="entry name" value="Toll/interleukin-1 receptor homology (TIR) domain"/>
    <property type="match status" value="1"/>
</dbReference>
<proteinExistence type="predicted"/>
<gene>
    <name evidence="2" type="ORF">GPM918_LOCUS32355</name>
</gene>
<dbReference type="InterPro" id="IPR035897">
    <property type="entry name" value="Toll_tir_struct_dom_sf"/>
</dbReference>
<evidence type="ECO:0000313" key="2">
    <source>
        <dbReference type="EMBL" id="CAF1381579.1"/>
    </source>
</evidence>
<name>A0A815JS13_9BILA</name>